<accession>A0ABQ9CEP8</accession>
<protein>
    <submittedName>
        <fullName evidence="1">Uncharacterized protein</fullName>
    </submittedName>
</protein>
<evidence type="ECO:0000313" key="2">
    <source>
        <dbReference type="Proteomes" id="UP001141253"/>
    </source>
</evidence>
<reference evidence="1" key="2">
    <citation type="journal article" date="2023" name="Int. J. Mol. Sci.">
        <title>De Novo Assembly and Annotation of 11 Diverse Shrub Willow (Salix) Genomes Reveals Novel Gene Organization in Sex-Linked Regions.</title>
        <authorList>
            <person name="Hyden B."/>
            <person name="Feng K."/>
            <person name="Yates T.B."/>
            <person name="Jawdy S."/>
            <person name="Cereghino C."/>
            <person name="Smart L.B."/>
            <person name="Muchero W."/>
        </authorList>
    </citation>
    <scope>NUCLEOTIDE SEQUENCE</scope>
    <source>
        <tissue evidence="1">Shoot tip</tissue>
    </source>
</reference>
<name>A0ABQ9CEP8_9ROSI</name>
<reference evidence="1" key="1">
    <citation type="submission" date="2022-10" db="EMBL/GenBank/DDBJ databases">
        <authorList>
            <person name="Hyden B.L."/>
            <person name="Feng K."/>
            <person name="Yates T."/>
            <person name="Jawdy S."/>
            <person name="Smart L.B."/>
            <person name="Muchero W."/>
        </authorList>
    </citation>
    <scope>NUCLEOTIDE SEQUENCE</scope>
    <source>
        <tissue evidence="1">Shoot tip</tissue>
    </source>
</reference>
<sequence length="111" mass="12799">MRYGSSTWIATNWKGEEWCNHKFSKKAKMFEMKTEHGSVDASFVGDGNGKLWNVPDSRADMFKNKSLTLMEKNQLMRFFKLVMGREGENFGRGFGEAVYRLPVENVVASKY</sequence>
<keyword evidence="2" id="KW-1185">Reference proteome</keyword>
<dbReference type="InterPro" id="IPR018203">
    <property type="entry name" value="GDP_dissociation_inhibitor"/>
</dbReference>
<evidence type="ECO:0000313" key="1">
    <source>
        <dbReference type="EMBL" id="KAJ6398206.1"/>
    </source>
</evidence>
<dbReference type="Gene3D" id="1.10.405.10">
    <property type="entry name" value="Guanine Nucleotide Dissociation Inhibitor, domain 1"/>
    <property type="match status" value="1"/>
</dbReference>
<organism evidence="1 2">
    <name type="scientific">Salix suchowensis</name>
    <dbReference type="NCBI Taxonomy" id="1278906"/>
    <lineage>
        <taxon>Eukaryota</taxon>
        <taxon>Viridiplantae</taxon>
        <taxon>Streptophyta</taxon>
        <taxon>Embryophyta</taxon>
        <taxon>Tracheophyta</taxon>
        <taxon>Spermatophyta</taxon>
        <taxon>Magnoliopsida</taxon>
        <taxon>eudicotyledons</taxon>
        <taxon>Gunneridae</taxon>
        <taxon>Pentapetalae</taxon>
        <taxon>rosids</taxon>
        <taxon>fabids</taxon>
        <taxon>Malpighiales</taxon>
        <taxon>Salicaceae</taxon>
        <taxon>Saliceae</taxon>
        <taxon>Salix</taxon>
    </lineage>
</organism>
<dbReference type="Proteomes" id="UP001141253">
    <property type="component" value="Chromosome 5"/>
</dbReference>
<comment type="caution">
    <text evidence="1">The sequence shown here is derived from an EMBL/GenBank/DDBJ whole genome shotgun (WGS) entry which is preliminary data.</text>
</comment>
<dbReference type="PANTHER" id="PTHR11787:SF4">
    <property type="entry name" value="CHM, RAB ESCORT PROTEIN 1"/>
    <property type="match status" value="1"/>
</dbReference>
<gene>
    <name evidence="1" type="ORF">OIU77_019083</name>
</gene>
<dbReference type="EMBL" id="JAPFFI010000003">
    <property type="protein sequence ID" value="KAJ6398206.1"/>
    <property type="molecule type" value="Genomic_DNA"/>
</dbReference>
<dbReference type="PANTHER" id="PTHR11787">
    <property type="entry name" value="RAB GDP-DISSOCIATION INHIBITOR"/>
    <property type="match status" value="1"/>
</dbReference>
<proteinExistence type="predicted"/>